<name>A0AA39THD9_9AGAR</name>
<protein>
    <submittedName>
        <fullName evidence="1">Uncharacterized protein</fullName>
    </submittedName>
</protein>
<keyword evidence="2" id="KW-1185">Reference proteome</keyword>
<accession>A0AA39THD9</accession>
<gene>
    <name evidence="1" type="ORF">IW261DRAFT_375341</name>
</gene>
<proteinExistence type="predicted"/>
<evidence type="ECO:0000313" key="2">
    <source>
        <dbReference type="Proteomes" id="UP001175227"/>
    </source>
</evidence>
<organism evidence="1 2">
    <name type="scientific">Armillaria novae-zelandiae</name>
    <dbReference type="NCBI Taxonomy" id="153914"/>
    <lineage>
        <taxon>Eukaryota</taxon>
        <taxon>Fungi</taxon>
        <taxon>Dikarya</taxon>
        <taxon>Basidiomycota</taxon>
        <taxon>Agaricomycotina</taxon>
        <taxon>Agaricomycetes</taxon>
        <taxon>Agaricomycetidae</taxon>
        <taxon>Agaricales</taxon>
        <taxon>Marasmiineae</taxon>
        <taxon>Physalacriaceae</taxon>
        <taxon>Armillaria</taxon>
    </lineage>
</organism>
<evidence type="ECO:0000313" key="1">
    <source>
        <dbReference type="EMBL" id="KAK0488831.1"/>
    </source>
</evidence>
<comment type="caution">
    <text evidence="1">The sequence shown here is derived from an EMBL/GenBank/DDBJ whole genome shotgun (WGS) entry which is preliminary data.</text>
</comment>
<dbReference type="EMBL" id="JAUEPR010000002">
    <property type="protein sequence ID" value="KAK0488831.1"/>
    <property type="molecule type" value="Genomic_DNA"/>
</dbReference>
<dbReference type="Proteomes" id="UP001175227">
    <property type="component" value="Unassembled WGS sequence"/>
</dbReference>
<dbReference type="AlphaFoldDB" id="A0AA39THD9"/>
<reference evidence="1" key="1">
    <citation type="submission" date="2023-06" db="EMBL/GenBank/DDBJ databases">
        <authorList>
            <consortium name="Lawrence Berkeley National Laboratory"/>
            <person name="Ahrendt S."/>
            <person name="Sahu N."/>
            <person name="Indic B."/>
            <person name="Wong-Bajracharya J."/>
            <person name="Merenyi Z."/>
            <person name="Ke H.-M."/>
            <person name="Monk M."/>
            <person name="Kocsube S."/>
            <person name="Drula E."/>
            <person name="Lipzen A."/>
            <person name="Balint B."/>
            <person name="Henrissat B."/>
            <person name="Andreopoulos B."/>
            <person name="Martin F.M."/>
            <person name="Harder C.B."/>
            <person name="Rigling D."/>
            <person name="Ford K.L."/>
            <person name="Foster G.D."/>
            <person name="Pangilinan J."/>
            <person name="Papanicolaou A."/>
            <person name="Barry K."/>
            <person name="LaButti K."/>
            <person name="Viragh M."/>
            <person name="Koriabine M."/>
            <person name="Yan M."/>
            <person name="Riley R."/>
            <person name="Champramary S."/>
            <person name="Plett K.L."/>
            <person name="Tsai I.J."/>
            <person name="Slot J."/>
            <person name="Sipos G."/>
            <person name="Plett J."/>
            <person name="Nagy L.G."/>
            <person name="Grigoriev I.V."/>
        </authorList>
    </citation>
    <scope>NUCLEOTIDE SEQUENCE</scope>
    <source>
        <strain evidence="1">ICMP 16352</strain>
    </source>
</reference>
<sequence length="228" mass="25533">MFAPAAQPLCSIITVHRAIIMQRGAFHELDRSMFFHPLSPFWTYFISFLPPARPRVLPACDRTNLQRRLFPRNKCRQVSIVQPSTALKSPLPKGRPFICFIRIKGAFPLMAAFPRVCPTDGLGYVTIQGLGSYVILTTRTFATSQTESQDSHENLTEQNLFEPCFFSSASTLLFPSPDYRTLPDHLLIVTLPLHPVLPFNVLDISCANVTTNNDLHSSTNSSSPALLR</sequence>